<dbReference type="OrthoDB" id="7700996at2759"/>
<reference evidence="2 3" key="1">
    <citation type="submission" date="2015-07" db="EMBL/GenBank/DDBJ databases">
        <title>The genome of Eufriesea mexicana.</title>
        <authorList>
            <person name="Pan H."/>
            <person name="Kapheim K."/>
        </authorList>
    </citation>
    <scope>NUCLEOTIDE SEQUENCE [LARGE SCALE GENOMIC DNA]</scope>
    <source>
        <strain evidence="2">0111107269</strain>
        <tissue evidence="2">Whole body</tissue>
    </source>
</reference>
<protein>
    <submittedName>
        <fullName evidence="2">Uncharacterized protein</fullName>
    </submittedName>
</protein>
<sequence>MRGIHFALFAVTVVAVAGNPLDNSRQSLQCKNIARDVIINSCKGPRIKRSLDQSELMKIVQEMSKFDQPESVGTNDDQIQVKRDYYLLEPRTGLLPPLAFGLPGQSYMQDKYHQSELVVPGLEFMDTSYGSMVQHGYRPPIPYRPVGYGLRSINPDDLLGFSLNAEELEELHDEIGDRMPRNSKDQNKKIFQLVAAKCCRNENFCYDHPDLIPCMGF</sequence>
<keyword evidence="1" id="KW-0732">Signal</keyword>
<keyword evidence="3" id="KW-1185">Reference proteome</keyword>
<dbReference type="AlphaFoldDB" id="A0A310SQN3"/>
<evidence type="ECO:0000313" key="2">
    <source>
        <dbReference type="EMBL" id="OAD57355.1"/>
    </source>
</evidence>
<evidence type="ECO:0000313" key="3">
    <source>
        <dbReference type="Proteomes" id="UP000250275"/>
    </source>
</evidence>
<accession>A0A310SQN3</accession>
<feature type="signal peptide" evidence="1">
    <location>
        <begin position="1"/>
        <end position="18"/>
    </location>
</feature>
<dbReference type="Proteomes" id="UP000250275">
    <property type="component" value="Unassembled WGS sequence"/>
</dbReference>
<feature type="chain" id="PRO_5016376974" evidence="1">
    <location>
        <begin position="19"/>
        <end position="217"/>
    </location>
</feature>
<dbReference type="EMBL" id="KQ761601">
    <property type="protein sequence ID" value="OAD57355.1"/>
    <property type="molecule type" value="Genomic_DNA"/>
</dbReference>
<evidence type="ECO:0000256" key="1">
    <source>
        <dbReference type="SAM" id="SignalP"/>
    </source>
</evidence>
<gene>
    <name evidence="2" type="ORF">WN48_02246</name>
</gene>
<organism evidence="2 3">
    <name type="scientific">Eufriesea mexicana</name>
    <dbReference type="NCBI Taxonomy" id="516756"/>
    <lineage>
        <taxon>Eukaryota</taxon>
        <taxon>Metazoa</taxon>
        <taxon>Ecdysozoa</taxon>
        <taxon>Arthropoda</taxon>
        <taxon>Hexapoda</taxon>
        <taxon>Insecta</taxon>
        <taxon>Pterygota</taxon>
        <taxon>Neoptera</taxon>
        <taxon>Endopterygota</taxon>
        <taxon>Hymenoptera</taxon>
        <taxon>Apocrita</taxon>
        <taxon>Aculeata</taxon>
        <taxon>Apoidea</taxon>
        <taxon>Anthophila</taxon>
        <taxon>Apidae</taxon>
        <taxon>Eufriesea</taxon>
    </lineage>
</organism>
<proteinExistence type="predicted"/>
<name>A0A310SQN3_9HYME</name>